<comment type="function">
    <text evidence="11">The coatomer is a cytosolic protein complex that binds to dilysine motifs and reversibly associates with Golgi non-clathrin-coated vesicles, which further mediate biosynthetic protein transport from the ER, via the Golgi up to the trans Golgi network.</text>
</comment>
<dbReference type="GO" id="GO:0030126">
    <property type="term" value="C:COPI vesicle coat"/>
    <property type="evidence" value="ECO:0007669"/>
    <property type="project" value="UniProtKB-UniRule"/>
</dbReference>
<evidence type="ECO:0000256" key="4">
    <source>
        <dbReference type="ARBA" id="ARBA00022448"/>
    </source>
</evidence>
<dbReference type="InterPro" id="IPR015943">
    <property type="entry name" value="WD40/YVTN_repeat-like_dom_sf"/>
</dbReference>
<dbReference type="RefSeq" id="XP_037192623.1">
    <property type="nucleotide sequence ID" value="XM_037335528.1"/>
</dbReference>
<dbReference type="InterPro" id="IPR027059">
    <property type="entry name" value="Coatomer_dsu"/>
</dbReference>
<reference evidence="14 15" key="1">
    <citation type="journal article" date="2020" name="Phytopathology">
        <title>A high-quality genome resource of Botrytis fragariae, a new and rapidly spreading fungal pathogen causing strawberry gray mold in the U.S.A.</title>
        <authorList>
            <person name="Wu Y."/>
            <person name="Saski C.A."/>
            <person name="Schnabel G."/>
            <person name="Xiao S."/>
            <person name="Hu M."/>
        </authorList>
    </citation>
    <scope>NUCLEOTIDE SEQUENCE [LARGE SCALE GENOMIC DNA]</scope>
    <source>
        <strain evidence="14 15">BVB16</strain>
    </source>
</reference>
<keyword evidence="4 11" id="KW-0813">Transport</keyword>
<evidence type="ECO:0000256" key="3">
    <source>
        <dbReference type="ARBA" id="ARBA00011775"/>
    </source>
</evidence>
<evidence type="ECO:0000256" key="1">
    <source>
        <dbReference type="ARBA" id="ARBA00004255"/>
    </source>
</evidence>
<dbReference type="SUPFAM" id="SSF50978">
    <property type="entry name" value="WD40 repeat-like"/>
    <property type="match status" value="1"/>
</dbReference>
<dbReference type="Pfam" id="PF00928">
    <property type="entry name" value="Adap_comp_sub"/>
    <property type="match status" value="1"/>
</dbReference>
<accession>A0A8H6EIN5</accession>
<keyword evidence="6 11" id="KW-0931">ER-Golgi transport</keyword>
<dbReference type="InterPro" id="IPR024790">
    <property type="entry name" value="APC4_long_dom"/>
</dbReference>
<dbReference type="GO" id="GO:0006888">
    <property type="term" value="P:endoplasmic reticulum to Golgi vesicle-mediated transport"/>
    <property type="evidence" value="ECO:0007669"/>
    <property type="project" value="TreeGrafter"/>
</dbReference>
<evidence type="ECO:0000256" key="2">
    <source>
        <dbReference type="ARBA" id="ARBA00010516"/>
    </source>
</evidence>
<dbReference type="EMBL" id="JABFCT010000008">
    <property type="protein sequence ID" value="KAF5873677.1"/>
    <property type="molecule type" value="Genomic_DNA"/>
</dbReference>
<evidence type="ECO:0000256" key="11">
    <source>
        <dbReference type="RuleBase" id="RU366052"/>
    </source>
</evidence>
<proteinExistence type="inferred from homology"/>
<dbReference type="OrthoDB" id="10266042at2759"/>
<dbReference type="GeneID" id="59259220"/>
<evidence type="ECO:0000313" key="15">
    <source>
        <dbReference type="Proteomes" id="UP000531561"/>
    </source>
</evidence>
<comment type="subunit">
    <text evidence="3 11">Oligomeric complex that consists of at least the alpha, beta, beta', gamma, delta, epsilon and zeta subunits.</text>
</comment>
<dbReference type="SUPFAM" id="SSF64356">
    <property type="entry name" value="SNARE-like"/>
    <property type="match status" value="1"/>
</dbReference>
<evidence type="ECO:0000256" key="8">
    <source>
        <dbReference type="ARBA" id="ARBA00023034"/>
    </source>
</evidence>
<dbReference type="Gene3D" id="2.130.10.10">
    <property type="entry name" value="YVTN repeat-like/Quinoprotein amine dehydrogenase"/>
    <property type="match status" value="1"/>
</dbReference>
<feature type="domain" description="MHD" evidence="13">
    <location>
        <begin position="253"/>
        <end position="492"/>
    </location>
</feature>
<keyword evidence="5 11" id="KW-0963">Cytoplasm</keyword>
<dbReference type="Gene3D" id="2.60.40.1170">
    <property type="entry name" value="Mu homology domain, subdomain B"/>
    <property type="match status" value="2"/>
</dbReference>
<evidence type="ECO:0000256" key="10">
    <source>
        <dbReference type="ARBA" id="ARBA00023329"/>
    </source>
</evidence>
<dbReference type="Pfam" id="PF12894">
    <property type="entry name" value="ANAPC4_WD40"/>
    <property type="match status" value="1"/>
</dbReference>
<keyword evidence="9 11" id="KW-0472">Membrane</keyword>
<comment type="caution">
    <text evidence="14">The sequence shown here is derived from an EMBL/GenBank/DDBJ whole genome shotgun (WGS) entry which is preliminary data.</text>
</comment>
<dbReference type="SUPFAM" id="SSF49447">
    <property type="entry name" value="Second domain of Mu2 adaptin subunit (ap50) of ap2 adaptor"/>
    <property type="match status" value="1"/>
</dbReference>
<evidence type="ECO:0000256" key="6">
    <source>
        <dbReference type="ARBA" id="ARBA00022892"/>
    </source>
</evidence>
<feature type="compositionally biased region" description="Low complexity" evidence="12">
    <location>
        <begin position="163"/>
        <end position="172"/>
    </location>
</feature>
<keyword evidence="10" id="KW-0968">Cytoplasmic vesicle</keyword>
<keyword evidence="7 11" id="KW-0653">Protein transport</keyword>
<protein>
    <recommendedName>
        <fullName evidence="11">Coatomer subunit delta</fullName>
    </recommendedName>
</protein>
<keyword evidence="15" id="KW-1185">Reference proteome</keyword>
<dbReference type="Proteomes" id="UP000531561">
    <property type="component" value="Unassembled WGS sequence"/>
</dbReference>
<dbReference type="GO" id="GO:0015031">
    <property type="term" value="P:protein transport"/>
    <property type="evidence" value="ECO:0007669"/>
    <property type="project" value="UniProtKB-KW"/>
</dbReference>
<dbReference type="Gene3D" id="3.30.450.60">
    <property type="match status" value="1"/>
</dbReference>
<comment type="subcellular location">
    <subcellularLocation>
        <location evidence="11">Cytoplasm</location>
    </subcellularLocation>
    <subcellularLocation>
        <location evidence="1 11">Golgi apparatus membrane</location>
        <topology evidence="1 11">Peripheral membrane protein</topology>
        <orientation evidence="1 11">Cytoplasmic side</orientation>
    </subcellularLocation>
    <subcellularLocation>
        <location evidence="11">Cytoplasmic vesicle</location>
        <location evidence="11">COPI-coated vesicle membrane</location>
        <topology evidence="11">Peripheral membrane protein</topology>
        <orientation evidence="11">Cytoplasmic side</orientation>
    </subcellularLocation>
</comment>
<dbReference type="InterPro" id="IPR024977">
    <property type="entry name" value="Apc4-like_WD40_dom"/>
</dbReference>
<dbReference type="GO" id="GO:0051645">
    <property type="term" value="P:Golgi localization"/>
    <property type="evidence" value="ECO:0007669"/>
    <property type="project" value="TreeGrafter"/>
</dbReference>
<evidence type="ECO:0000256" key="7">
    <source>
        <dbReference type="ARBA" id="ARBA00022927"/>
    </source>
</evidence>
<dbReference type="GO" id="GO:0006890">
    <property type="term" value="P:retrograde vesicle-mediated transport, Golgi to endoplasmic reticulum"/>
    <property type="evidence" value="ECO:0007669"/>
    <property type="project" value="UniProtKB-UniRule"/>
</dbReference>
<dbReference type="InterPro" id="IPR036322">
    <property type="entry name" value="WD40_repeat_dom_sf"/>
</dbReference>
<evidence type="ECO:0000313" key="14">
    <source>
        <dbReference type="EMBL" id="KAF5873677.1"/>
    </source>
</evidence>
<organism evidence="14 15">
    <name type="scientific">Botrytis fragariae</name>
    <dbReference type="NCBI Taxonomy" id="1964551"/>
    <lineage>
        <taxon>Eukaryota</taxon>
        <taxon>Fungi</taxon>
        <taxon>Dikarya</taxon>
        <taxon>Ascomycota</taxon>
        <taxon>Pezizomycotina</taxon>
        <taxon>Leotiomycetes</taxon>
        <taxon>Helotiales</taxon>
        <taxon>Sclerotiniaceae</taxon>
        <taxon>Botrytis</taxon>
    </lineage>
</organism>
<gene>
    <name evidence="14" type="ORF">Bfra_005141</name>
</gene>
<evidence type="ECO:0000259" key="13">
    <source>
        <dbReference type="PROSITE" id="PS51072"/>
    </source>
</evidence>
<dbReference type="AlphaFoldDB" id="A0A8H6EIN5"/>
<dbReference type="PROSITE" id="PS51072">
    <property type="entry name" value="MHD"/>
    <property type="match status" value="1"/>
</dbReference>
<comment type="similarity">
    <text evidence="2 11">Belongs to the adaptor complexes medium subunit family. Delta-COP subfamily.</text>
</comment>
<sequence length="1279" mass="143228">MQRSRIEALLASFPKLADSGTQHTTVEQDNVRFVYQPLDELYMVLITNKQSNILQDIDSLHLFAQVVTSTCKTLDEREILKNAYELLSAFDEIVTLGYRENLTISQIKTFLEMESHEERIQEIISRNKELEATEERKRKAKQLEMQRKEVSRSGRSAIPSRPQYPTYTPPTQSANTETYDSYEAAKNKTFKASAPKGKGMQLGKKSKTTDMFERVRGDMGAEVEETVSSPLIPNHPTPAAAEQTPHTPSAMDRDAIHVTISESINAKLSRDGSLNSLEVKGDLNLRISDPTLTKVKLDIVANQSHGVQFRTHPNVDKGAFNGSKAIQMSNVSKGFPVNNSVGVLRWRAQPKTDDTSALPIQFTVWVVGGQGDPLNITVEYELTGEDPLQDVTVTIPYASSEPAVSSFDATYEVSGDSLEWTIGSVDSSNGAGSFEFEVQDGDENDFFPMQIKFAKTKPFIDVDVTEVTLLELNEAVDFSKDIKSVADSYLVECNFIPADKMVEVKRLELLGEKTLHQTVNPKLLVYCPSMDLIALGSTDQQVLIYRLNGQRVYGAAQKVNTLRVEKINWKPNGQLLAIAWSDGSVRLIGAESTKVVHHFSTTSDDQEFSGVTCMSWSSNTIGRRVESKASKLVPDTLKEIFEDEKQLSTEKAVLDLPKDLTLLDIEPSLPKLSVLPAGGTSDEVFSSRSSLDALFRPFDPEDNDMADVMVVGTKEGNIHLSIYDSFVVGSFKSPVIVQRRPAYLISHASHKLYSTHALLMKTTESEERIYFVPMDLRFLSASSEYLSILASRSTALENLLRYINQIQCLMLVEWKSTQELPSRFLRNVNETLAEQDNRDIVQALYHSVATGHTFPVVREWLVDELTERGHKRWDKAVVSGLENLRRLVHENMLPALDRCSVILSRLNGIAKFQGSDSSLGFSSAQITSIMDTIASLHLVSAKILLQVVDELDLFTSFSAWLRHEIDRLASDVSSQNDDGDKEALIDHGKVLLYIQTVMTNSPLAAFIGEVKSEDYEEESAHVGKGAQMFDLLTRQLEKQEQGLKYRKTLPQVEFLCKYLRTQATSIFTQIADAEKSNVLFGKASELGMAHKDVPVEMKMKIIDRNTCHGYIAFVPKDFLNQVQVVQVELLIESGISTVRSTSSSIMQLGNGQIKDLKFLDDRTILVLWEADGKCNLLGIFYSVGGEGHMKYQPHRISASRSKVIVFSNEEVIDRFLQSEFAVDESFIPEYMMIRPQIGSKNNDERKRLVILAKDRLHYKVFKWTGAPSEGKIDEDVPMS</sequence>
<name>A0A8H6EIN5_9HELO</name>
<evidence type="ECO:0000256" key="9">
    <source>
        <dbReference type="ARBA" id="ARBA00023136"/>
    </source>
</evidence>
<feature type="compositionally biased region" description="Basic and acidic residues" evidence="12">
    <location>
        <begin position="131"/>
        <end position="152"/>
    </location>
</feature>
<evidence type="ECO:0000256" key="5">
    <source>
        <dbReference type="ARBA" id="ARBA00022490"/>
    </source>
</evidence>
<dbReference type="InterPro" id="IPR036168">
    <property type="entry name" value="AP2_Mu_C_sf"/>
</dbReference>
<dbReference type="InterPro" id="IPR028565">
    <property type="entry name" value="MHD"/>
</dbReference>
<dbReference type="CDD" id="cd09254">
    <property type="entry name" value="AP_delta-COPI_MHD"/>
    <property type="match status" value="1"/>
</dbReference>
<dbReference type="InterPro" id="IPR011012">
    <property type="entry name" value="Longin-like_dom_sf"/>
</dbReference>
<evidence type="ECO:0000256" key="12">
    <source>
        <dbReference type="SAM" id="MobiDB-lite"/>
    </source>
</evidence>
<dbReference type="InterPro" id="IPR022775">
    <property type="entry name" value="AP_mu_sigma_su"/>
</dbReference>
<dbReference type="PANTHER" id="PTHR10121:SF0">
    <property type="entry name" value="COATOMER SUBUNIT DELTA"/>
    <property type="match status" value="1"/>
</dbReference>
<feature type="region of interest" description="Disordered" evidence="12">
    <location>
        <begin position="131"/>
        <end position="175"/>
    </location>
</feature>
<dbReference type="PANTHER" id="PTHR10121">
    <property type="entry name" value="COATOMER SUBUNIT DELTA"/>
    <property type="match status" value="1"/>
</dbReference>
<keyword evidence="8 11" id="KW-0333">Golgi apparatus</keyword>
<dbReference type="FunFam" id="3.30.450.60:FF:000003">
    <property type="entry name" value="Coatomer subunit delta"/>
    <property type="match status" value="1"/>
</dbReference>
<dbReference type="Pfam" id="PF01217">
    <property type="entry name" value="Clat_adaptor_s"/>
    <property type="match status" value="1"/>
</dbReference>
<dbReference type="CDD" id="cd14830">
    <property type="entry name" value="Delta_COP_N"/>
    <property type="match status" value="1"/>
</dbReference>
<dbReference type="GO" id="GO:0000139">
    <property type="term" value="C:Golgi membrane"/>
    <property type="evidence" value="ECO:0007669"/>
    <property type="project" value="UniProtKB-SubCell"/>
</dbReference>
<dbReference type="Pfam" id="PF12896">
    <property type="entry name" value="ANAPC4"/>
    <property type="match status" value="1"/>
</dbReference>